<comment type="similarity">
    <text evidence="2">Belongs to the complex I NDUFA11 subunit family.</text>
</comment>
<feature type="transmembrane region" description="Helical" evidence="11">
    <location>
        <begin position="116"/>
        <end position="137"/>
    </location>
</feature>
<evidence type="ECO:0000256" key="8">
    <source>
        <dbReference type="ARBA" id="ARBA00023136"/>
    </source>
</evidence>
<evidence type="ECO:0000313" key="12">
    <source>
        <dbReference type="EMBL" id="CAH3020853.1"/>
    </source>
</evidence>
<keyword evidence="4 11" id="KW-0812">Transmembrane</keyword>
<keyword evidence="8 11" id="KW-0472">Membrane</keyword>
<sequence>MAGHGSPKFNEPWMDELDGENCIQRTVSFAVQGALVGGFSGAAVSALKIPDPKPTPLILQSLIMMKNHSLLLGGAAGLFALTTCTAAALREKDDPGNWALGGLASGALFGLRRSSWQVGCAMASALAVGGAIAKYTGAYKHPFRTDRVFL</sequence>
<proteinExistence type="inferred from homology"/>
<dbReference type="PANTHER" id="PTHR21382">
    <property type="entry name" value="NADH-UBIQUINONE OXIDOREDUCTASE SUBUNIT"/>
    <property type="match status" value="1"/>
</dbReference>
<evidence type="ECO:0000256" key="5">
    <source>
        <dbReference type="ARBA" id="ARBA00022792"/>
    </source>
</evidence>
<organism evidence="12 13">
    <name type="scientific">Porites evermanni</name>
    <dbReference type="NCBI Taxonomy" id="104178"/>
    <lineage>
        <taxon>Eukaryota</taxon>
        <taxon>Metazoa</taxon>
        <taxon>Cnidaria</taxon>
        <taxon>Anthozoa</taxon>
        <taxon>Hexacorallia</taxon>
        <taxon>Scleractinia</taxon>
        <taxon>Fungiina</taxon>
        <taxon>Poritidae</taxon>
        <taxon>Porites</taxon>
    </lineage>
</organism>
<evidence type="ECO:0000256" key="6">
    <source>
        <dbReference type="ARBA" id="ARBA00022989"/>
    </source>
</evidence>
<evidence type="ECO:0000313" key="13">
    <source>
        <dbReference type="Proteomes" id="UP001159427"/>
    </source>
</evidence>
<evidence type="ECO:0000256" key="3">
    <source>
        <dbReference type="ARBA" id="ARBA00018191"/>
    </source>
</evidence>
<keyword evidence="5" id="KW-0999">Mitochondrion inner membrane</keyword>
<dbReference type="Proteomes" id="UP001159427">
    <property type="component" value="Unassembled WGS sequence"/>
</dbReference>
<accession>A0ABN8LXZ2</accession>
<dbReference type="InterPro" id="IPR039205">
    <property type="entry name" value="NDUFA11"/>
</dbReference>
<evidence type="ECO:0000256" key="7">
    <source>
        <dbReference type="ARBA" id="ARBA00023128"/>
    </source>
</evidence>
<dbReference type="EMBL" id="CALNXI010000161">
    <property type="protein sequence ID" value="CAH3020853.1"/>
    <property type="molecule type" value="Genomic_DNA"/>
</dbReference>
<keyword evidence="7" id="KW-0496">Mitochondrion</keyword>
<evidence type="ECO:0000256" key="4">
    <source>
        <dbReference type="ARBA" id="ARBA00022692"/>
    </source>
</evidence>
<protein>
    <recommendedName>
        <fullName evidence="3">NADH dehydrogenase [ubiquinone] 1 alpha subcomplex subunit 11</fullName>
    </recommendedName>
    <alternativeName>
        <fullName evidence="9">Complex I-B14.7</fullName>
    </alternativeName>
    <alternativeName>
        <fullName evidence="10">NADH-ubiquinone oxidoreductase subunit B14.7</fullName>
    </alternativeName>
</protein>
<evidence type="ECO:0000256" key="10">
    <source>
        <dbReference type="ARBA" id="ARBA00031497"/>
    </source>
</evidence>
<comment type="caution">
    <text evidence="12">The sequence shown here is derived from an EMBL/GenBank/DDBJ whole genome shotgun (WGS) entry which is preliminary data.</text>
</comment>
<evidence type="ECO:0000256" key="2">
    <source>
        <dbReference type="ARBA" id="ARBA00008699"/>
    </source>
</evidence>
<evidence type="ECO:0000256" key="9">
    <source>
        <dbReference type="ARBA" id="ARBA00030608"/>
    </source>
</evidence>
<comment type="subcellular location">
    <subcellularLocation>
        <location evidence="1">Mitochondrion inner membrane</location>
        <topology evidence="1">Multi-pass membrane protein</topology>
        <orientation evidence="1">Matrix side</orientation>
    </subcellularLocation>
</comment>
<evidence type="ECO:0000256" key="11">
    <source>
        <dbReference type="SAM" id="Phobius"/>
    </source>
</evidence>
<feature type="transmembrane region" description="Helical" evidence="11">
    <location>
        <begin position="70"/>
        <end position="89"/>
    </location>
</feature>
<keyword evidence="13" id="KW-1185">Reference proteome</keyword>
<dbReference type="Pfam" id="PF02466">
    <property type="entry name" value="Tim17"/>
    <property type="match status" value="1"/>
</dbReference>
<keyword evidence="6 11" id="KW-1133">Transmembrane helix</keyword>
<name>A0ABN8LXZ2_9CNID</name>
<dbReference type="PANTHER" id="PTHR21382:SF1">
    <property type="entry name" value="NADH DEHYDROGENASE [UBIQUINONE] 1 ALPHA SUBCOMPLEX SUBUNIT 11"/>
    <property type="match status" value="1"/>
</dbReference>
<reference evidence="12 13" key="1">
    <citation type="submission" date="2022-05" db="EMBL/GenBank/DDBJ databases">
        <authorList>
            <consortium name="Genoscope - CEA"/>
            <person name="William W."/>
        </authorList>
    </citation>
    <scope>NUCLEOTIDE SEQUENCE [LARGE SCALE GENOMIC DNA]</scope>
</reference>
<gene>
    <name evidence="12" type="ORF">PEVE_00008956</name>
</gene>
<evidence type="ECO:0000256" key="1">
    <source>
        <dbReference type="ARBA" id="ARBA00004292"/>
    </source>
</evidence>